<gene>
    <name evidence="2" type="ORF">GCM10010502_02040</name>
</gene>
<evidence type="ECO:0000313" key="2">
    <source>
        <dbReference type="EMBL" id="GGU55449.1"/>
    </source>
</evidence>
<feature type="domain" description="Pyridoxamine 5'-phosphate oxidase N-terminal" evidence="1">
    <location>
        <begin position="76"/>
        <end position="196"/>
    </location>
</feature>
<dbReference type="InterPro" id="IPR024029">
    <property type="entry name" value="Pyridox_Oxase_FMN-dep"/>
</dbReference>
<reference evidence="2" key="2">
    <citation type="submission" date="2020-09" db="EMBL/GenBank/DDBJ databases">
        <authorList>
            <person name="Sun Q."/>
            <person name="Ohkuma M."/>
        </authorList>
    </citation>
    <scope>NUCLEOTIDE SEQUENCE</scope>
    <source>
        <strain evidence="2">JCM 4434</strain>
    </source>
</reference>
<dbReference type="PANTHER" id="PTHR42815">
    <property type="entry name" value="FAD-BINDING, PUTATIVE (AFU_ORTHOLOGUE AFUA_6G07600)-RELATED"/>
    <property type="match status" value="1"/>
</dbReference>
<dbReference type="EMBL" id="BMUB01000001">
    <property type="protein sequence ID" value="GGU55449.1"/>
    <property type="molecule type" value="Genomic_DNA"/>
</dbReference>
<proteinExistence type="predicted"/>
<dbReference type="AlphaFoldDB" id="A0A8H9HH34"/>
<dbReference type="InterPro" id="IPR011576">
    <property type="entry name" value="Pyridox_Oxase_N"/>
</dbReference>
<dbReference type="PANTHER" id="PTHR42815:SF2">
    <property type="entry name" value="FAD-BINDING, PUTATIVE (AFU_ORTHOLOGUE AFUA_6G07600)-RELATED"/>
    <property type="match status" value="1"/>
</dbReference>
<dbReference type="SUPFAM" id="SSF50475">
    <property type="entry name" value="FMN-binding split barrel"/>
    <property type="match status" value="1"/>
</dbReference>
<name>A0A8H9HH34_KITAU</name>
<accession>A0A8H9HH34</accession>
<sequence>MSGSRTRAGGSANGLGYIPGMTLTPDATAPSTAASGKPNGLFAALRAGALTDPAQLREVYEQPGDHARRKQVDRLHEVAQRLIACSSLVFVASSDAAGRCDVSPRGGPAGLVSVLDEYTLAIPDATGNKRLDTLHNILENGRVGLLFVVPGRDTTLRVNGRACVSTDPELLRQLTAVGKPPRSAIVVAVEEVYAHCPKSLLRASAWKPENWLAKDAQPSSAEVTLSHLRDDSLTVEMIEQAEREALLYRYE</sequence>
<dbReference type="NCBIfam" id="TIGR04025">
    <property type="entry name" value="PPOX_FMN_DR2398"/>
    <property type="match status" value="1"/>
</dbReference>
<dbReference type="InterPro" id="IPR012349">
    <property type="entry name" value="Split_barrel_FMN-bd"/>
</dbReference>
<reference evidence="2" key="1">
    <citation type="journal article" date="2014" name="Int. J. Syst. Evol. Microbiol.">
        <title>Complete genome sequence of Corynebacterium casei LMG S-19264T (=DSM 44701T), isolated from a smear-ripened cheese.</title>
        <authorList>
            <consortium name="US DOE Joint Genome Institute (JGI-PGF)"/>
            <person name="Walter F."/>
            <person name="Albersmeier A."/>
            <person name="Kalinowski J."/>
            <person name="Ruckert C."/>
        </authorList>
    </citation>
    <scope>NUCLEOTIDE SEQUENCE</scope>
    <source>
        <strain evidence="2">JCM 4434</strain>
    </source>
</reference>
<dbReference type="Gene3D" id="2.30.110.10">
    <property type="entry name" value="Electron Transport, Fmn-binding Protein, Chain A"/>
    <property type="match status" value="1"/>
</dbReference>
<protein>
    <recommendedName>
        <fullName evidence="1">Pyridoxamine 5'-phosphate oxidase N-terminal domain-containing protein</fullName>
    </recommendedName>
</protein>
<evidence type="ECO:0000313" key="3">
    <source>
        <dbReference type="Proteomes" id="UP000610124"/>
    </source>
</evidence>
<dbReference type="Proteomes" id="UP000610124">
    <property type="component" value="Unassembled WGS sequence"/>
</dbReference>
<evidence type="ECO:0000259" key="1">
    <source>
        <dbReference type="Pfam" id="PF01243"/>
    </source>
</evidence>
<comment type="caution">
    <text evidence="2">The sequence shown here is derived from an EMBL/GenBank/DDBJ whole genome shotgun (WGS) entry which is preliminary data.</text>
</comment>
<organism evidence="2 3">
    <name type="scientific">Kitasatospora aureofaciens</name>
    <name type="common">Streptomyces aureofaciens</name>
    <dbReference type="NCBI Taxonomy" id="1894"/>
    <lineage>
        <taxon>Bacteria</taxon>
        <taxon>Bacillati</taxon>
        <taxon>Actinomycetota</taxon>
        <taxon>Actinomycetes</taxon>
        <taxon>Kitasatosporales</taxon>
        <taxon>Streptomycetaceae</taxon>
        <taxon>Kitasatospora</taxon>
    </lineage>
</organism>
<dbReference type="Pfam" id="PF01243">
    <property type="entry name" value="PNPOx_N"/>
    <property type="match status" value="1"/>
</dbReference>